<feature type="region of interest" description="Disordered" evidence="1">
    <location>
        <begin position="439"/>
        <end position="523"/>
    </location>
</feature>
<evidence type="ECO:0000256" key="1">
    <source>
        <dbReference type="SAM" id="MobiDB-lite"/>
    </source>
</evidence>
<dbReference type="VEuPathDB" id="FungiDB:CNL06125"/>
<dbReference type="InParanoid" id="A0A0S2M645"/>
<protein>
    <submittedName>
        <fullName evidence="2">Uncharacterized protein</fullName>
    </submittedName>
</protein>
<feature type="compositionally biased region" description="Polar residues" evidence="1">
    <location>
        <begin position="483"/>
        <end position="497"/>
    </location>
</feature>
<name>A0A0S2M645_CRYD1</name>
<organism evidence="2 3">
    <name type="scientific">Cryptococcus deneoformans (strain JEC21 / ATCC MYA-565)</name>
    <name type="common">Cryptococcus neoformans var. neoformans serotype D</name>
    <dbReference type="NCBI Taxonomy" id="214684"/>
    <lineage>
        <taxon>Eukaryota</taxon>
        <taxon>Fungi</taxon>
        <taxon>Dikarya</taxon>
        <taxon>Basidiomycota</taxon>
        <taxon>Agaricomycotina</taxon>
        <taxon>Tremellomycetes</taxon>
        <taxon>Tremellales</taxon>
        <taxon>Cryptococcaceae</taxon>
        <taxon>Cryptococcus</taxon>
        <taxon>Cryptococcus neoformans species complex</taxon>
    </lineage>
</organism>
<reference evidence="2 3" key="1">
    <citation type="journal article" date="2005" name="Science">
        <title>The genome of the basidiomycetous yeast and human pathogen Cryptococcus neoformans.</title>
        <authorList>
            <person name="Loftus B.J."/>
            <person name="Fung E."/>
            <person name="Roncaglia P."/>
            <person name="Rowley D."/>
            <person name="Amedeo P."/>
            <person name="Bruno D."/>
            <person name="Vamathevan J."/>
            <person name="Miranda M."/>
            <person name="Anderson I.J."/>
            <person name="Fraser J.A."/>
            <person name="Allen J.E."/>
            <person name="Bosdet I.E."/>
            <person name="Brent M.R."/>
            <person name="Chiu R."/>
            <person name="Doering T.L."/>
            <person name="Donlin M.J."/>
            <person name="D'Souza C.A."/>
            <person name="Fox D.S."/>
            <person name="Grinberg V."/>
            <person name="Fu J."/>
            <person name="Fukushima M."/>
            <person name="Haas B.J."/>
            <person name="Huang J.C."/>
            <person name="Janbon G."/>
            <person name="Jones S.J."/>
            <person name="Koo H.L."/>
            <person name="Krzywinski M.I."/>
            <person name="Kwon-Chung J.K."/>
            <person name="Lengeler K.B."/>
            <person name="Maiti R."/>
            <person name="Marra M.A."/>
            <person name="Marra R.E."/>
            <person name="Mathewson C.A."/>
            <person name="Mitchell T.G."/>
            <person name="Pertea M."/>
            <person name="Riggs F.R."/>
            <person name="Salzberg S.L."/>
            <person name="Schein J.E."/>
            <person name="Shvartsbeyn A."/>
            <person name="Shin H."/>
            <person name="Shumway M."/>
            <person name="Specht C.A."/>
            <person name="Suh B.B."/>
            <person name="Tenney A."/>
            <person name="Utterback T.R."/>
            <person name="Wickes B.L."/>
            <person name="Wortman J.R."/>
            <person name="Wye N.H."/>
            <person name="Kronstad J.W."/>
            <person name="Lodge J.K."/>
            <person name="Heitman J."/>
            <person name="Davis R.W."/>
            <person name="Fraser C.M."/>
            <person name="Hyman R.W."/>
        </authorList>
    </citation>
    <scope>NUCLEOTIDE SEQUENCE [LARGE SCALE GENOMIC DNA]</scope>
    <source>
        <strain evidence="3">JEC21 / ATCC MYA-565</strain>
    </source>
</reference>
<dbReference type="RefSeq" id="XP_024514675.1">
    <property type="nucleotide sequence ID" value="XM_024658845.1"/>
</dbReference>
<feature type="region of interest" description="Disordered" evidence="1">
    <location>
        <begin position="127"/>
        <end position="245"/>
    </location>
</feature>
<feature type="region of interest" description="Disordered" evidence="1">
    <location>
        <begin position="1"/>
        <end position="106"/>
    </location>
</feature>
<dbReference type="GeneID" id="36393135"/>
<feature type="compositionally biased region" description="Acidic residues" evidence="1">
    <location>
        <begin position="70"/>
        <end position="79"/>
    </location>
</feature>
<dbReference type="KEGG" id="cne:CNL06125"/>
<feature type="compositionally biased region" description="Low complexity" evidence="1">
    <location>
        <begin position="498"/>
        <end position="509"/>
    </location>
</feature>
<feature type="compositionally biased region" description="Polar residues" evidence="1">
    <location>
        <begin position="172"/>
        <end position="186"/>
    </location>
</feature>
<dbReference type="OrthoDB" id="2576251at2759"/>
<keyword evidence="3" id="KW-1185">Reference proteome</keyword>
<evidence type="ECO:0000313" key="2">
    <source>
        <dbReference type="EMBL" id="ALO69703.1"/>
    </source>
</evidence>
<evidence type="ECO:0000313" key="3">
    <source>
        <dbReference type="Proteomes" id="UP000002149"/>
    </source>
</evidence>
<feature type="compositionally biased region" description="Polar residues" evidence="1">
    <location>
        <begin position="462"/>
        <end position="473"/>
    </location>
</feature>
<feature type="compositionally biased region" description="Basic and acidic residues" evidence="1">
    <location>
        <begin position="132"/>
        <end position="151"/>
    </location>
</feature>
<feature type="compositionally biased region" description="Polar residues" evidence="1">
    <location>
        <begin position="1"/>
        <end position="20"/>
    </location>
</feature>
<dbReference type="Proteomes" id="UP000002149">
    <property type="component" value="Chromosome 12"/>
</dbReference>
<dbReference type="AlphaFoldDB" id="A0A0S2M645"/>
<proteinExistence type="predicted"/>
<gene>
    <name evidence="2" type="ordered locus">CNL06125</name>
</gene>
<feature type="compositionally biased region" description="Polar residues" evidence="1">
    <location>
        <begin position="209"/>
        <end position="227"/>
    </location>
</feature>
<feature type="compositionally biased region" description="Low complexity" evidence="1">
    <location>
        <begin position="187"/>
        <end position="208"/>
    </location>
</feature>
<dbReference type="PaxDb" id="214684-A0A0S2M645"/>
<accession>A0A0S2M645</accession>
<dbReference type="EMBL" id="AE017352">
    <property type="protein sequence ID" value="ALO69703.1"/>
    <property type="molecule type" value="Genomic_DNA"/>
</dbReference>
<sequence>MSKTQESAQMANPSDMTSPKAQIPAGNREPTSEAGCTPNNHVVEQGMNEVHTMDDLGDAQGTTMACKNEDGDEEEEADVEGILSPAMDTSTLLSPDEEVGDTPRDLSLGASVGLGLKGVTMNSSTVISSGHENQREEHVRESELTLNDRGDFSFPPIRSRQIRITPIAAPTPSDTSHTSQGSNSTDPTTPSSISLLQPSTPSTPISSQAQAPRSSTPNSNTGMNTCTDMHDVTTPRYTLPNRRPTGWISSFGQTGIGIGTVTGGRVLSDNPVPLSVSSLVENQHQFPLRPRAVSTAHHHPAGQSPRVTSVYAQQPERKVSGTMQYAIAPPDQVRENGERIIERGRVTSGYSEVGVDTGVEFDLIHAGADTAALNGEHHEGEHQIMRGGEETVEQEEYRLRFQVSTAQDEDEIWMAYVRQQLGVLFPDFFPTDPDQLARSAESAGLEGVSTQPQDDDEEDEGNTSARSSSSVQEAGNDIFSPSAGDTSFTTATSSTEDSSLSLATPPSTSRPGHGHSLGRMMGGMGEIGVPNVREEISGLRDEIMRLRSVVGGLAEGLRGEVAEMTEMGEDDQDQQDAYIRGPEGGTEDSAGNLIEEDIHAEGTRDDQPPRAFLKTARISISILRLLDNLVHPSEGSASRRSHEQVFGEENLGGILQYVSALAKSD</sequence>